<name>A0A366DJN1_9NOCA</name>
<comment type="caution">
    <text evidence="1">The sequence shown here is derived from an EMBL/GenBank/DDBJ whole genome shotgun (WGS) entry which is preliminary data.</text>
</comment>
<reference evidence="1 2" key="1">
    <citation type="submission" date="2018-06" db="EMBL/GenBank/DDBJ databases">
        <title>Genomic Encyclopedia of Type Strains, Phase IV (KMG-IV): sequencing the most valuable type-strain genomes for metagenomic binning, comparative biology and taxonomic classification.</title>
        <authorList>
            <person name="Goeker M."/>
        </authorList>
    </citation>
    <scope>NUCLEOTIDE SEQUENCE [LARGE SCALE GENOMIC DNA]</scope>
    <source>
        <strain evidence="1 2">DSM 44599</strain>
    </source>
</reference>
<evidence type="ECO:0000313" key="2">
    <source>
        <dbReference type="Proteomes" id="UP000252586"/>
    </source>
</evidence>
<organism evidence="1 2">
    <name type="scientific">Nocardia puris</name>
    <dbReference type="NCBI Taxonomy" id="208602"/>
    <lineage>
        <taxon>Bacteria</taxon>
        <taxon>Bacillati</taxon>
        <taxon>Actinomycetota</taxon>
        <taxon>Actinomycetes</taxon>
        <taxon>Mycobacteriales</taxon>
        <taxon>Nocardiaceae</taxon>
        <taxon>Nocardia</taxon>
    </lineage>
</organism>
<keyword evidence="2" id="KW-1185">Reference proteome</keyword>
<protein>
    <submittedName>
        <fullName evidence="1">Uncharacterized protein</fullName>
    </submittedName>
</protein>
<accession>A0A366DJN1</accession>
<dbReference type="Proteomes" id="UP000252586">
    <property type="component" value="Unassembled WGS sequence"/>
</dbReference>
<dbReference type="EMBL" id="QNRE01000006">
    <property type="protein sequence ID" value="RBO90287.1"/>
    <property type="molecule type" value="Genomic_DNA"/>
</dbReference>
<evidence type="ECO:0000313" key="1">
    <source>
        <dbReference type="EMBL" id="RBO90287.1"/>
    </source>
</evidence>
<proteinExistence type="predicted"/>
<dbReference type="AlphaFoldDB" id="A0A366DJN1"/>
<dbReference type="OrthoDB" id="4558467at2"/>
<dbReference type="RefSeq" id="WP_084537913.1">
    <property type="nucleotide sequence ID" value="NZ_QNRE01000006.1"/>
</dbReference>
<gene>
    <name evidence="1" type="ORF">DFR74_106172</name>
</gene>
<sequence length="138" mass="15569">MPTDPTTPEGEYFRQVFGRPENAAAYLRDVLPPTLAERIDWDCFERVPLPGEPTEQDMGTAIDQLGFRTKLAIMTTARRIRTEGETIGRAETLIELLTTKFGPLPDPALNTIRYATLDQLREWTTRFPTATTLDDLLG</sequence>